<name>B8CTS9_SHEPW</name>
<dbReference type="KEGG" id="swp:swp_4687"/>
<dbReference type="Proteomes" id="UP000000753">
    <property type="component" value="Chromosome"/>
</dbReference>
<sequence length="164" mass="18343">MLTLINKLKTLHQKLPSKIDIVLIDVLMENLSGKSKAEVLSSNILKVSTSPYERLLLLIGNYHNRINLQQDESVATELAELSPFTLTVKAPRGSYWACTGRTAAECKANNFDKGVVTQPEGVSLYVDNTENQYNAWYQFKQLTSSEPARKLALEAGISRTLRNE</sequence>
<reference evidence="1 2" key="1">
    <citation type="journal article" date="2008" name="PLoS ONE">
        <title>Environmental adaptation: genomic analysis of the piezotolerant and psychrotolerant deep-sea iron reducing bacterium Shewanella piezotolerans WP3.</title>
        <authorList>
            <person name="Wang F."/>
            <person name="Wang J."/>
            <person name="Jian H."/>
            <person name="Zhang B."/>
            <person name="Li S."/>
            <person name="Wang F."/>
            <person name="Zeng X."/>
            <person name="Gao L."/>
            <person name="Bartlett D.H."/>
            <person name="Yu J."/>
            <person name="Hu S."/>
            <person name="Xiao X."/>
        </authorList>
    </citation>
    <scope>NUCLEOTIDE SEQUENCE [LARGE SCALE GENOMIC DNA]</scope>
    <source>
        <strain evidence="2">WP3 / JCM 13877</strain>
    </source>
</reference>
<dbReference type="RefSeq" id="WP_020914653.1">
    <property type="nucleotide sequence ID" value="NC_011566.1"/>
</dbReference>
<gene>
    <name evidence="1" type="ordered locus">swp_4687</name>
</gene>
<dbReference type="HOGENOM" id="CLU_1617894_0_0_6"/>
<dbReference type="OrthoDB" id="1409169at2"/>
<evidence type="ECO:0000313" key="2">
    <source>
        <dbReference type="Proteomes" id="UP000000753"/>
    </source>
</evidence>
<organism evidence="1 2">
    <name type="scientific">Shewanella piezotolerans (strain WP3 / JCM 13877)</name>
    <dbReference type="NCBI Taxonomy" id="225849"/>
    <lineage>
        <taxon>Bacteria</taxon>
        <taxon>Pseudomonadati</taxon>
        <taxon>Pseudomonadota</taxon>
        <taxon>Gammaproteobacteria</taxon>
        <taxon>Alteromonadales</taxon>
        <taxon>Shewanellaceae</taxon>
        <taxon>Shewanella</taxon>
    </lineage>
</organism>
<evidence type="ECO:0000313" key="1">
    <source>
        <dbReference type="EMBL" id="ACJ31323.1"/>
    </source>
</evidence>
<dbReference type="AlphaFoldDB" id="B8CTS9"/>
<dbReference type="eggNOG" id="ENOG502ZQ2J">
    <property type="taxonomic scope" value="Bacteria"/>
</dbReference>
<accession>B8CTS9</accession>
<proteinExistence type="predicted"/>
<dbReference type="STRING" id="225849.swp_4687"/>
<protein>
    <submittedName>
        <fullName evidence="1">Uncharacterized protein</fullName>
    </submittedName>
</protein>
<keyword evidence="2" id="KW-1185">Reference proteome</keyword>
<dbReference type="EMBL" id="CP000472">
    <property type="protein sequence ID" value="ACJ31323.1"/>
    <property type="molecule type" value="Genomic_DNA"/>
</dbReference>